<protein>
    <recommendedName>
        <fullName evidence="2">DUF6647 domain-containing protein</fullName>
    </recommendedName>
</protein>
<keyword evidence="1" id="KW-0732">Signal</keyword>
<name>A0A1H8W8P3_9RHOB</name>
<sequence length="167" mass="17588">MHFPIVSSAIVALCLAAANPVAATTPREAPPLLDTIVLWLAANFDLPAEAQVPALVNVAEADLVAMRYGPEATVPPGLVVAVYDDTARTIYLSDGWTGRTPAELSVLVHEMVHHLQAVAGMRFACPAAREVLAYEAQDAWLGLFGQSLEGAFGIDAASRLVGTVCTH</sequence>
<feature type="domain" description="DUF6647" evidence="2">
    <location>
        <begin position="25"/>
        <end position="145"/>
    </location>
</feature>
<accession>A0A1H8W8P3</accession>
<gene>
    <name evidence="3" type="ORF">SAMN04490248_1493</name>
</gene>
<evidence type="ECO:0000313" key="4">
    <source>
        <dbReference type="Proteomes" id="UP000198893"/>
    </source>
</evidence>
<dbReference type="STRING" id="569882.SAMN04490248_1493"/>
<dbReference type="EMBL" id="FODS01000049">
    <property type="protein sequence ID" value="SEP24022.1"/>
    <property type="molecule type" value="Genomic_DNA"/>
</dbReference>
<feature type="chain" id="PRO_5011531413" description="DUF6647 domain-containing protein" evidence="1">
    <location>
        <begin position="24"/>
        <end position="167"/>
    </location>
</feature>
<dbReference type="RefSeq" id="WP_217639347.1">
    <property type="nucleotide sequence ID" value="NZ_FODS01000049.1"/>
</dbReference>
<dbReference type="Pfam" id="PF20352">
    <property type="entry name" value="DUF6647"/>
    <property type="match status" value="1"/>
</dbReference>
<feature type="signal peptide" evidence="1">
    <location>
        <begin position="1"/>
        <end position="23"/>
    </location>
</feature>
<evidence type="ECO:0000313" key="3">
    <source>
        <dbReference type="EMBL" id="SEP24022.1"/>
    </source>
</evidence>
<evidence type="ECO:0000259" key="2">
    <source>
        <dbReference type="Pfam" id="PF20352"/>
    </source>
</evidence>
<dbReference type="Proteomes" id="UP000198893">
    <property type="component" value="Unassembled WGS sequence"/>
</dbReference>
<organism evidence="3 4">
    <name type="scientific">Salinihabitans flavidus</name>
    <dbReference type="NCBI Taxonomy" id="569882"/>
    <lineage>
        <taxon>Bacteria</taxon>
        <taxon>Pseudomonadati</taxon>
        <taxon>Pseudomonadota</taxon>
        <taxon>Alphaproteobacteria</taxon>
        <taxon>Rhodobacterales</taxon>
        <taxon>Roseobacteraceae</taxon>
        <taxon>Salinihabitans</taxon>
    </lineage>
</organism>
<reference evidence="3 4" key="1">
    <citation type="submission" date="2016-10" db="EMBL/GenBank/DDBJ databases">
        <authorList>
            <person name="de Groot N.N."/>
        </authorList>
    </citation>
    <scope>NUCLEOTIDE SEQUENCE [LARGE SCALE GENOMIC DNA]</scope>
    <source>
        <strain evidence="3 4">DSM 27842</strain>
    </source>
</reference>
<dbReference type="InterPro" id="IPR046589">
    <property type="entry name" value="DUF6647"/>
</dbReference>
<evidence type="ECO:0000256" key="1">
    <source>
        <dbReference type="SAM" id="SignalP"/>
    </source>
</evidence>
<dbReference type="AlphaFoldDB" id="A0A1H8W8P3"/>
<keyword evidence="4" id="KW-1185">Reference proteome</keyword>
<proteinExistence type="predicted"/>